<feature type="domain" description="Ig-like" evidence="1">
    <location>
        <begin position="58"/>
        <end position="177"/>
    </location>
</feature>
<sequence>MDIWKSLPLFRKNIVLETPLFLDFGEQKFWSEDLQLPRQGKFVYAQESCYIDQLIWLPTGKSDRSEHIFYFGQQAHFSCRFYIRSFWMRPRVHWYFSPYDSVLTTSKNSDYQILSEKTADGKTLSRYSMKMDQVSCGLWPVNGICFEASLFIHGLMESDRGDYKCLVSSIHTNRILTAMSGLNSTQEIQRVFTLLPLADPMQHFQYSEE</sequence>
<dbReference type="Gene3D" id="2.60.40.10">
    <property type="entry name" value="Immunoglobulins"/>
    <property type="match status" value="1"/>
</dbReference>
<protein>
    <recommendedName>
        <fullName evidence="1">Ig-like domain-containing protein</fullName>
    </recommendedName>
</protein>
<dbReference type="AlphaFoldDB" id="A0A8E0S4X4"/>
<dbReference type="InterPro" id="IPR007110">
    <property type="entry name" value="Ig-like_dom"/>
</dbReference>
<evidence type="ECO:0000259" key="1">
    <source>
        <dbReference type="PROSITE" id="PS50835"/>
    </source>
</evidence>
<dbReference type="PROSITE" id="PS50835">
    <property type="entry name" value="IG_LIKE"/>
    <property type="match status" value="1"/>
</dbReference>
<evidence type="ECO:0000313" key="3">
    <source>
        <dbReference type="Proteomes" id="UP000728185"/>
    </source>
</evidence>
<reference evidence="2" key="1">
    <citation type="submission" date="2019-05" db="EMBL/GenBank/DDBJ databases">
        <title>Annotation for the trematode Fasciolopsis buski.</title>
        <authorList>
            <person name="Choi Y.-J."/>
        </authorList>
    </citation>
    <scope>NUCLEOTIDE SEQUENCE</scope>
    <source>
        <strain evidence="2">HT</strain>
        <tissue evidence="2">Whole worm</tissue>
    </source>
</reference>
<name>A0A8E0S4X4_9TREM</name>
<keyword evidence="3" id="KW-1185">Reference proteome</keyword>
<dbReference type="SUPFAM" id="SSF48726">
    <property type="entry name" value="Immunoglobulin"/>
    <property type="match status" value="1"/>
</dbReference>
<dbReference type="InterPro" id="IPR036179">
    <property type="entry name" value="Ig-like_dom_sf"/>
</dbReference>
<dbReference type="EMBL" id="LUCM01003138">
    <property type="protein sequence ID" value="KAA0196284.1"/>
    <property type="molecule type" value="Genomic_DNA"/>
</dbReference>
<proteinExistence type="predicted"/>
<comment type="caution">
    <text evidence="2">The sequence shown here is derived from an EMBL/GenBank/DDBJ whole genome shotgun (WGS) entry which is preliminary data.</text>
</comment>
<evidence type="ECO:0000313" key="2">
    <source>
        <dbReference type="EMBL" id="KAA0196284.1"/>
    </source>
</evidence>
<dbReference type="Proteomes" id="UP000728185">
    <property type="component" value="Unassembled WGS sequence"/>
</dbReference>
<dbReference type="InterPro" id="IPR013783">
    <property type="entry name" value="Ig-like_fold"/>
</dbReference>
<gene>
    <name evidence="2" type="ORF">FBUS_06880</name>
</gene>
<accession>A0A8E0S4X4</accession>
<organism evidence="2 3">
    <name type="scientific">Fasciolopsis buskii</name>
    <dbReference type="NCBI Taxonomy" id="27845"/>
    <lineage>
        <taxon>Eukaryota</taxon>
        <taxon>Metazoa</taxon>
        <taxon>Spiralia</taxon>
        <taxon>Lophotrochozoa</taxon>
        <taxon>Platyhelminthes</taxon>
        <taxon>Trematoda</taxon>
        <taxon>Digenea</taxon>
        <taxon>Plagiorchiida</taxon>
        <taxon>Echinostomata</taxon>
        <taxon>Echinostomatoidea</taxon>
        <taxon>Fasciolidae</taxon>
        <taxon>Fasciolopsis</taxon>
    </lineage>
</organism>